<accession>A0A9X0D5X8</accession>
<comment type="caution">
    <text evidence="1">The sequence shown here is derived from an EMBL/GenBank/DDBJ whole genome shotgun (WGS) entry which is preliminary data.</text>
</comment>
<dbReference type="Proteomes" id="UP001163046">
    <property type="component" value="Unassembled WGS sequence"/>
</dbReference>
<evidence type="ECO:0000313" key="2">
    <source>
        <dbReference type="Proteomes" id="UP001163046"/>
    </source>
</evidence>
<evidence type="ECO:0000313" key="1">
    <source>
        <dbReference type="EMBL" id="KAJ7386069.1"/>
    </source>
</evidence>
<organism evidence="1 2">
    <name type="scientific">Desmophyllum pertusum</name>
    <dbReference type="NCBI Taxonomy" id="174260"/>
    <lineage>
        <taxon>Eukaryota</taxon>
        <taxon>Metazoa</taxon>
        <taxon>Cnidaria</taxon>
        <taxon>Anthozoa</taxon>
        <taxon>Hexacorallia</taxon>
        <taxon>Scleractinia</taxon>
        <taxon>Caryophylliina</taxon>
        <taxon>Caryophylliidae</taxon>
        <taxon>Desmophyllum</taxon>
    </lineage>
</organism>
<protein>
    <submittedName>
        <fullName evidence="1">Uncharacterized protein</fullName>
    </submittedName>
</protein>
<sequence>MSPTKKRLVNQHMKHKESMADRNYVLQVNAKRSAEAHNIMKDIIHGFGPGKESKDDKVVIASIFHDEITAGKLLTLFEVRAKMRLDLHLRILVPNQDKVKKIADLNVVHQTQLSNPTNDDDYDAYDINTIATSSSGRRRQGDVNDASVIEDKFMSTAKMPSKKDTLKMFDKDHVLSHILRKEGSTRCYEKVKSIFKKKAAGPA</sequence>
<reference evidence="1" key="1">
    <citation type="submission" date="2023-01" db="EMBL/GenBank/DDBJ databases">
        <title>Genome assembly of the deep-sea coral Lophelia pertusa.</title>
        <authorList>
            <person name="Herrera S."/>
            <person name="Cordes E."/>
        </authorList>
    </citation>
    <scope>NUCLEOTIDE SEQUENCE</scope>
    <source>
        <strain evidence="1">USNM1676648</strain>
        <tissue evidence="1">Polyp</tissue>
    </source>
</reference>
<gene>
    <name evidence="1" type="ORF">OS493_012403</name>
</gene>
<dbReference type="AlphaFoldDB" id="A0A9X0D5X8"/>
<proteinExistence type="predicted"/>
<keyword evidence="2" id="KW-1185">Reference proteome</keyword>
<dbReference type="EMBL" id="MU825878">
    <property type="protein sequence ID" value="KAJ7386069.1"/>
    <property type="molecule type" value="Genomic_DNA"/>
</dbReference>
<name>A0A9X0D5X8_9CNID</name>